<evidence type="ECO:0000256" key="3">
    <source>
        <dbReference type="ARBA" id="ARBA00023002"/>
    </source>
</evidence>
<dbReference type="PANTHER" id="PTHR23026">
    <property type="entry name" value="NADPH NITROREDUCTASE"/>
    <property type="match status" value="1"/>
</dbReference>
<dbReference type="AlphaFoldDB" id="A0A7Y2EHE7"/>
<proteinExistence type="predicted"/>
<dbReference type="InterPro" id="IPR050627">
    <property type="entry name" value="Nitroreductase/BluB"/>
</dbReference>
<dbReference type="PANTHER" id="PTHR23026:SF90">
    <property type="entry name" value="IODOTYROSINE DEIODINASE 1"/>
    <property type="match status" value="1"/>
</dbReference>
<dbReference type="EMBL" id="JABDJR010000704">
    <property type="protein sequence ID" value="NNF08578.1"/>
    <property type="molecule type" value="Genomic_DNA"/>
</dbReference>
<evidence type="ECO:0000313" key="5">
    <source>
        <dbReference type="EMBL" id="NNF08578.1"/>
    </source>
</evidence>
<dbReference type="InterPro" id="IPR029479">
    <property type="entry name" value="Nitroreductase"/>
</dbReference>
<evidence type="ECO:0000313" key="6">
    <source>
        <dbReference type="Proteomes" id="UP000547674"/>
    </source>
</evidence>
<sequence>MTKPYPFKPLEFERLSREEQKARLGQFVETLSQRRTVREFSPDPIDLSLVEDAIRIAGLAPSGANQQPWHFSVVVDQEVKRKIRKAAEEEEYQSYHGRMPQEWLDKLAPLGTDEHKPFLEIAPALIIVFKIDYGLIQDEKGNEKKEKHYYVNESVGLASGFLVAALQMAGFATLTHTPSPMGFLADILGKPKNYKAFLLIPVGFPADDARVPVITKKPFSEISDRI</sequence>
<protein>
    <submittedName>
        <fullName evidence="5">Nitroreductase family protein</fullName>
    </submittedName>
</protein>
<keyword evidence="2" id="KW-0288">FMN</keyword>
<comment type="caution">
    <text evidence="5">The sequence shown here is derived from an EMBL/GenBank/DDBJ whole genome shotgun (WGS) entry which is preliminary data.</text>
</comment>
<evidence type="ECO:0000256" key="1">
    <source>
        <dbReference type="ARBA" id="ARBA00022630"/>
    </source>
</evidence>
<reference evidence="5 6" key="1">
    <citation type="submission" date="2020-03" db="EMBL/GenBank/DDBJ databases">
        <title>Metabolic flexibility allows generalist bacteria to become dominant in a frequently disturbed ecosystem.</title>
        <authorList>
            <person name="Chen Y.-J."/>
            <person name="Leung P.M."/>
            <person name="Bay S.K."/>
            <person name="Hugenholtz P."/>
            <person name="Kessler A.J."/>
            <person name="Shelley G."/>
            <person name="Waite D.W."/>
            <person name="Cook P.L."/>
            <person name="Greening C."/>
        </authorList>
    </citation>
    <scope>NUCLEOTIDE SEQUENCE [LARGE SCALE GENOMIC DNA]</scope>
    <source>
        <strain evidence="5">SS_bin_28</strain>
    </source>
</reference>
<evidence type="ECO:0000256" key="2">
    <source>
        <dbReference type="ARBA" id="ARBA00022643"/>
    </source>
</evidence>
<dbReference type="InterPro" id="IPR000415">
    <property type="entry name" value="Nitroreductase-like"/>
</dbReference>
<gene>
    <name evidence="5" type="ORF">HKN21_17585</name>
</gene>
<dbReference type="Gene3D" id="3.40.109.10">
    <property type="entry name" value="NADH Oxidase"/>
    <property type="match status" value="1"/>
</dbReference>
<name>A0A7Y2EHE7_UNCEI</name>
<evidence type="ECO:0000259" key="4">
    <source>
        <dbReference type="Pfam" id="PF00881"/>
    </source>
</evidence>
<dbReference type="GO" id="GO:0016491">
    <property type="term" value="F:oxidoreductase activity"/>
    <property type="evidence" value="ECO:0007669"/>
    <property type="project" value="UniProtKB-KW"/>
</dbReference>
<dbReference type="Pfam" id="PF00881">
    <property type="entry name" value="Nitroreductase"/>
    <property type="match status" value="1"/>
</dbReference>
<dbReference type="Proteomes" id="UP000547674">
    <property type="component" value="Unassembled WGS sequence"/>
</dbReference>
<feature type="domain" description="Nitroreductase" evidence="4">
    <location>
        <begin position="32"/>
        <end position="203"/>
    </location>
</feature>
<keyword evidence="1" id="KW-0285">Flavoprotein</keyword>
<keyword evidence="3" id="KW-0560">Oxidoreductase</keyword>
<dbReference type="SUPFAM" id="SSF55469">
    <property type="entry name" value="FMN-dependent nitroreductase-like"/>
    <property type="match status" value="1"/>
</dbReference>
<organism evidence="5 6">
    <name type="scientific">Eiseniibacteriota bacterium</name>
    <dbReference type="NCBI Taxonomy" id="2212470"/>
    <lineage>
        <taxon>Bacteria</taxon>
        <taxon>Candidatus Eiseniibacteriota</taxon>
    </lineage>
</organism>
<accession>A0A7Y2EHE7</accession>
<dbReference type="CDD" id="cd02144">
    <property type="entry name" value="iodotyrosine_dehalogenase"/>
    <property type="match status" value="1"/>
</dbReference>